<evidence type="ECO:0000313" key="1">
    <source>
        <dbReference type="EMBL" id="PWW82023.1"/>
    </source>
</evidence>
<organism evidence="1 2">
    <name type="scientific">Prosthecochloris marina</name>
    <dbReference type="NCBI Taxonomy" id="2017681"/>
    <lineage>
        <taxon>Bacteria</taxon>
        <taxon>Pseudomonadati</taxon>
        <taxon>Chlorobiota</taxon>
        <taxon>Chlorobiia</taxon>
        <taxon>Chlorobiales</taxon>
        <taxon>Chlorobiaceae</taxon>
        <taxon>Prosthecochloris</taxon>
    </lineage>
</organism>
<dbReference type="Proteomes" id="UP000246278">
    <property type="component" value="Unassembled WGS sequence"/>
</dbReference>
<accession>A0A317T5T6</accession>
<protein>
    <submittedName>
        <fullName evidence="1">Uncharacterized protein</fullName>
    </submittedName>
</protein>
<dbReference type="AlphaFoldDB" id="A0A317T5T6"/>
<dbReference type="RefSeq" id="WP_110023158.1">
    <property type="nucleotide sequence ID" value="NZ_PDNZ01000004.1"/>
</dbReference>
<name>A0A317T5T6_9CHLB</name>
<dbReference type="OrthoDB" id="1524666at2"/>
<dbReference type="EMBL" id="PDNZ01000004">
    <property type="protein sequence ID" value="PWW82023.1"/>
    <property type="molecule type" value="Genomic_DNA"/>
</dbReference>
<keyword evidence="2" id="KW-1185">Reference proteome</keyword>
<gene>
    <name evidence="1" type="ORF">CR164_06660</name>
</gene>
<sequence>MKKTKKLELLEKTITDSGYKLRYEKGNFLGGDCRLRDDNIIVINKFLPTEGKIFTIARVLHKLNPANCPPEVKKIIEDSGFNTGNQLSLIESEP</sequence>
<reference evidence="2" key="1">
    <citation type="submission" date="2017-10" db="EMBL/GenBank/DDBJ databases">
        <authorList>
            <person name="Gaisin V.A."/>
            <person name="Rysina M.S."/>
            <person name="Grouzdev D.S."/>
        </authorList>
    </citation>
    <scope>NUCLEOTIDE SEQUENCE [LARGE SCALE GENOMIC DNA]</scope>
    <source>
        <strain evidence="2">V1</strain>
    </source>
</reference>
<evidence type="ECO:0000313" key="2">
    <source>
        <dbReference type="Proteomes" id="UP000246278"/>
    </source>
</evidence>
<comment type="caution">
    <text evidence="1">The sequence shown here is derived from an EMBL/GenBank/DDBJ whole genome shotgun (WGS) entry which is preliminary data.</text>
</comment>
<proteinExistence type="predicted"/>